<feature type="transmembrane region" description="Helical" evidence="6">
    <location>
        <begin position="179"/>
        <end position="201"/>
    </location>
</feature>
<sequence length="288" mass="30168">MSRQTAARPARRLRGLLGGVRERTGSHDLFLLTAGVTFYAAMALVPSLVVTVRLLAAAVGPERVQQLGDAVGRALPAAHDTAGVVSELVSTAVHASWPAVAVALLPATVYGEGLRRGFARLGSRGPGGVPPVPGRAGAWRVRLLSLLVLLLAAAGLLAVLELAPFLVRRFGSGSLPQQALGVYVALTLDWLVIAPVLLYFYRVLGPVRPSWRASLWASYGTGAFVAGFVQGFVLFLAIPVDLGSPFGGFDAVGGAVAVCLWLWVFTALTVFGYALALELDDPAPPRGR</sequence>
<feature type="transmembrane region" description="Helical" evidence="6">
    <location>
        <begin position="252"/>
        <end position="276"/>
    </location>
</feature>
<protein>
    <submittedName>
        <fullName evidence="7">YhjD/YihY/BrkB family envelope integrity protein</fullName>
    </submittedName>
</protein>
<dbReference type="PANTHER" id="PTHR30213">
    <property type="entry name" value="INNER MEMBRANE PROTEIN YHJD"/>
    <property type="match status" value="1"/>
</dbReference>
<evidence type="ECO:0000256" key="6">
    <source>
        <dbReference type="SAM" id="Phobius"/>
    </source>
</evidence>
<evidence type="ECO:0000256" key="4">
    <source>
        <dbReference type="ARBA" id="ARBA00022989"/>
    </source>
</evidence>
<evidence type="ECO:0000256" key="5">
    <source>
        <dbReference type="ARBA" id="ARBA00023136"/>
    </source>
</evidence>
<evidence type="ECO:0000256" key="2">
    <source>
        <dbReference type="ARBA" id="ARBA00022475"/>
    </source>
</evidence>
<keyword evidence="4 6" id="KW-1133">Transmembrane helix</keyword>
<evidence type="ECO:0000313" key="7">
    <source>
        <dbReference type="EMBL" id="GAA4962042.1"/>
    </source>
</evidence>
<keyword evidence="5 6" id="KW-0472">Membrane</keyword>
<name>A0ABP9H4R0_9ACTN</name>
<feature type="transmembrane region" description="Helical" evidence="6">
    <location>
        <begin position="213"/>
        <end position="240"/>
    </location>
</feature>
<evidence type="ECO:0000256" key="1">
    <source>
        <dbReference type="ARBA" id="ARBA00004651"/>
    </source>
</evidence>
<evidence type="ECO:0000313" key="8">
    <source>
        <dbReference type="Proteomes" id="UP001501195"/>
    </source>
</evidence>
<proteinExistence type="predicted"/>
<accession>A0ABP9H4R0</accession>
<feature type="transmembrane region" description="Helical" evidence="6">
    <location>
        <begin position="143"/>
        <end position="167"/>
    </location>
</feature>
<comment type="caution">
    <text evidence="7">The sequence shown here is derived from an EMBL/GenBank/DDBJ whole genome shotgun (WGS) entry which is preliminary data.</text>
</comment>
<evidence type="ECO:0000256" key="3">
    <source>
        <dbReference type="ARBA" id="ARBA00022692"/>
    </source>
</evidence>
<gene>
    <name evidence="7" type="ORF">GCM10023225_02010</name>
</gene>
<keyword evidence="8" id="KW-1185">Reference proteome</keyword>
<dbReference type="Pfam" id="PF03631">
    <property type="entry name" value="Virul_fac_BrkB"/>
    <property type="match status" value="1"/>
</dbReference>
<dbReference type="RefSeq" id="WP_345710435.1">
    <property type="nucleotide sequence ID" value="NZ_BAABIL010000014.1"/>
</dbReference>
<dbReference type="InterPro" id="IPR017039">
    <property type="entry name" value="Virul_fac_BrkB"/>
</dbReference>
<dbReference type="EMBL" id="BAABIL010000014">
    <property type="protein sequence ID" value="GAA4962042.1"/>
    <property type="molecule type" value="Genomic_DNA"/>
</dbReference>
<dbReference type="Proteomes" id="UP001501195">
    <property type="component" value="Unassembled WGS sequence"/>
</dbReference>
<reference evidence="8" key="1">
    <citation type="journal article" date="2019" name="Int. J. Syst. Evol. Microbiol.">
        <title>The Global Catalogue of Microorganisms (GCM) 10K type strain sequencing project: providing services to taxonomists for standard genome sequencing and annotation.</title>
        <authorList>
            <consortium name="The Broad Institute Genomics Platform"/>
            <consortium name="The Broad Institute Genome Sequencing Center for Infectious Disease"/>
            <person name="Wu L."/>
            <person name="Ma J."/>
        </authorList>
    </citation>
    <scope>NUCLEOTIDE SEQUENCE [LARGE SCALE GENOMIC DNA]</scope>
    <source>
        <strain evidence="8">JCM 18126</strain>
    </source>
</reference>
<feature type="transmembrane region" description="Helical" evidence="6">
    <location>
        <begin position="29"/>
        <end position="56"/>
    </location>
</feature>
<organism evidence="7 8">
    <name type="scientific">Kineococcus glutinatus</name>
    <dbReference type="NCBI Taxonomy" id="1070872"/>
    <lineage>
        <taxon>Bacteria</taxon>
        <taxon>Bacillati</taxon>
        <taxon>Actinomycetota</taxon>
        <taxon>Actinomycetes</taxon>
        <taxon>Kineosporiales</taxon>
        <taxon>Kineosporiaceae</taxon>
        <taxon>Kineococcus</taxon>
    </lineage>
</organism>
<keyword evidence="2" id="KW-1003">Cell membrane</keyword>
<comment type="subcellular location">
    <subcellularLocation>
        <location evidence="1">Cell membrane</location>
        <topology evidence="1">Multi-pass membrane protein</topology>
    </subcellularLocation>
</comment>
<keyword evidence="3 6" id="KW-0812">Transmembrane</keyword>
<dbReference type="PANTHER" id="PTHR30213:SF1">
    <property type="entry name" value="INNER MEMBRANE PROTEIN YHJD"/>
    <property type="match status" value="1"/>
</dbReference>